<feature type="region of interest" description="Disordered" evidence="1">
    <location>
        <begin position="92"/>
        <end position="118"/>
    </location>
</feature>
<protein>
    <submittedName>
        <fullName evidence="2">Uncharacterized protein</fullName>
    </submittedName>
</protein>
<feature type="compositionally biased region" description="Basic and acidic residues" evidence="1">
    <location>
        <begin position="496"/>
        <end position="506"/>
    </location>
</feature>
<dbReference type="PANTHER" id="PTHR36380">
    <property type="entry name" value="BNAA03G58330D PROTEIN"/>
    <property type="match status" value="1"/>
</dbReference>
<sequence>MAELQKEASLPGNSKQKNSMLDLDFGKDDFISSWKSMSITEDDTMNLDFGPVSKGKKTAFNFDKADLDFNLDGDFGKIPSFNLDIPDIDISSPLKKDGKSKERSSQESASGNTQGKSDRFEFTFDFGELDGLNFKSSSKEEDVKVNKGEDKEDSSKRRVSHISRDCLAEDVDTHERGNSRNLPASGELIIPNIHAQVGAGISSDSSNENCLSKFTRSHEGHPNSVVNQGASREAMSLLEKTTSPNNQELDSQLSKSIAAGPFSQEVFISDETIQAESVHTVLRNESSRDTALELQQEVSPGDTRVSNQHITSSVKDNEGSQVCTSNHAFVADKEGADPALGGSDVGKFVAADTSRESVPNKRSNMTNQDPLEFSTSPLNRTTDNNLMPEKESKTGMRSKYFKQPDKTVSRFQNTPNQTTLSSMHDSVISTRQPCPLDERNCNSVDAKRDGMLAGVSSSSSGALIGKEHSHIEGQECSKHPMTNRPLEQDLNNGKPASKEADKKLKTPDSFSSLVRPSSLSALTNKFTSQKCANPASQAMTVETSQTCEGRAAEEAKVSSSKAIKKMPILPSLTISNLGANLDSSKSIPQKEIILSRDMQKHGISAGSGPSKTTKVVETKKPSPPIPSLKRKIVEASNTDLISKPSKRLSQSPRKGNSEETLGQVAEKEAWSNENVVAVKSINECKSQQNSKKDVPWHMNELEVPFSIESDGNIENAEACSKGLEDICNMLRKKHEEAKEVLVRAVVNNNKLLMLNHPIYEEKISFLVY</sequence>
<comment type="caution">
    <text evidence="2">The sequence shown here is derived from an EMBL/GenBank/DDBJ whole genome shotgun (WGS) entry which is preliminary data.</text>
</comment>
<feature type="region of interest" description="Disordered" evidence="1">
    <location>
        <begin position="600"/>
        <end position="666"/>
    </location>
</feature>
<feature type="compositionally biased region" description="Polar residues" evidence="1">
    <location>
        <begin position="360"/>
        <end position="385"/>
    </location>
</feature>
<dbReference type="PANTHER" id="PTHR36380:SF1">
    <property type="entry name" value="OS01G0755100 PROTEIN"/>
    <property type="match status" value="1"/>
</dbReference>
<feature type="region of interest" description="Disordered" evidence="1">
    <location>
        <begin position="471"/>
        <end position="514"/>
    </location>
</feature>
<feature type="compositionally biased region" description="Polar residues" evidence="1">
    <location>
        <begin position="106"/>
        <end position="115"/>
    </location>
</feature>
<evidence type="ECO:0000313" key="2">
    <source>
        <dbReference type="EMBL" id="KAL3522420.1"/>
    </source>
</evidence>
<evidence type="ECO:0000256" key="1">
    <source>
        <dbReference type="SAM" id="MobiDB-lite"/>
    </source>
</evidence>
<gene>
    <name evidence="2" type="ORF">ACH5RR_015254</name>
</gene>
<name>A0ABD2ZW32_9GENT</name>
<accession>A0ABD2ZW32</accession>
<feature type="region of interest" description="Disordered" evidence="1">
    <location>
        <begin position="1"/>
        <end position="21"/>
    </location>
</feature>
<feature type="compositionally biased region" description="Polar residues" evidence="1">
    <location>
        <begin position="647"/>
        <end position="660"/>
    </location>
</feature>
<feature type="region of interest" description="Disordered" evidence="1">
    <location>
        <begin position="352"/>
        <end position="396"/>
    </location>
</feature>
<dbReference type="AlphaFoldDB" id="A0ABD2ZW32"/>
<organism evidence="2 3">
    <name type="scientific">Cinchona calisaya</name>
    <dbReference type="NCBI Taxonomy" id="153742"/>
    <lineage>
        <taxon>Eukaryota</taxon>
        <taxon>Viridiplantae</taxon>
        <taxon>Streptophyta</taxon>
        <taxon>Embryophyta</taxon>
        <taxon>Tracheophyta</taxon>
        <taxon>Spermatophyta</taxon>
        <taxon>Magnoliopsida</taxon>
        <taxon>eudicotyledons</taxon>
        <taxon>Gunneridae</taxon>
        <taxon>Pentapetalae</taxon>
        <taxon>asterids</taxon>
        <taxon>lamiids</taxon>
        <taxon>Gentianales</taxon>
        <taxon>Rubiaceae</taxon>
        <taxon>Cinchonoideae</taxon>
        <taxon>Cinchoneae</taxon>
        <taxon>Cinchona</taxon>
    </lineage>
</organism>
<evidence type="ECO:0000313" key="3">
    <source>
        <dbReference type="Proteomes" id="UP001630127"/>
    </source>
</evidence>
<dbReference type="EMBL" id="JBJUIK010000007">
    <property type="protein sequence ID" value="KAL3522420.1"/>
    <property type="molecule type" value="Genomic_DNA"/>
</dbReference>
<keyword evidence="3" id="KW-1185">Reference proteome</keyword>
<reference evidence="2 3" key="1">
    <citation type="submission" date="2024-11" db="EMBL/GenBank/DDBJ databases">
        <title>A near-complete genome assembly of Cinchona calisaya.</title>
        <authorList>
            <person name="Lian D.C."/>
            <person name="Zhao X.W."/>
            <person name="Wei L."/>
        </authorList>
    </citation>
    <scope>NUCLEOTIDE SEQUENCE [LARGE SCALE GENOMIC DNA]</scope>
    <source>
        <tissue evidence="2">Nenye</tissue>
    </source>
</reference>
<feature type="compositionally biased region" description="Basic and acidic residues" evidence="1">
    <location>
        <begin position="94"/>
        <end position="105"/>
    </location>
</feature>
<dbReference type="InterPro" id="IPR038777">
    <property type="entry name" value="At4g18490-like"/>
</dbReference>
<dbReference type="Proteomes" id="UP001630127">
    <property type="component" value="Unassembled WGS sequence"/>
</dbReference>
<proteinExistence type="predicted"/>
<feature type="region of interest" description="Disordered" evidence="1">
    <location>
        <begin position="137"/>
        <end position="162"/>
    </location>
</feature>